<dbReference type="OrthoDB" id="3240594at2"/>
<feature type="transmembrane region" description="Helical" evidence="1">
    <location>
        <begin position="69"/>
        <end position="90"/>
    </location>
</feature>
<reference evidence="2 3" key="1">
    <citation type="submission" date="2019-10" db="EMBL/GenBank/DDBJ databases">
        <title>Bifidobacterium from non-human primates.</title>
        <authorList>
            <person name="Modesto M."/>
        </authorList>
    </citation>
    <scope>NUCLEOTIDE SEQUENCE [LARGE SCALE GENOMIC DNA]</scope>
    <source>
        <strain evidence="2 3">TREC</strain>
    </source>
</reference>
<dbReference type="AlphaFoldDB" id="A0A7K3TGV4"/>
<feature type="transmembrane region" description="Helical" evidence="1">
    <location>
        <begin position="110"/>
        <end position="130"/>
    </location>
</feature>
<feature type="transmembrane region" description="Helical" evidence="1">
    <location>
        <begin position="319"/>
        <end position="337"/>
    </location>
</feature>
<feature type="transmembrane region" description="Helical" evidence="1">
    <location>
        <begin position="243"/>
        <end position="264"/>
    </location>
</feature>
<proteinExistence type="predicted"/>
<evidence type="ECO:0000313" key="3">
    <source>
        <dbReference type="Proteomes" id="UP000469763"/>
    </source>
</evidence>
<accession>A0A7K3TGV4</accession>
<dbReference type="EMBL" id="WHZY01000003">
    <property type="protein sequence ID" value="NEG77904.1"/>
    <property type="molecule type" value="Genomic_DNA"/>
</dbReference>
<sequence>MNAQLKPPSPGPQLSAVDALASLAADREAVARKFATPLWYDAISAVFCGLAALLLWGMVGAPFTFATVFWSHAVFLALMAVMVGLLAALVGRLQRGGVHWLAWPPTLRAWAYAVVALIVGLGTVAALPILHAPWWAAAPAAAAMSAVVLLCSRLSNHEVRRYILAGGSMTKYQFDSGRRRFDKHGELWTMARFLELPEDERRAASARVVAPRWAYPAFAVAVMAAIGAAAAGCALALGGFTVVRAVACAVLLIVAAALFVAVSLQSHRRRVDDHMLPPTMSCWLMALAMAVTFCIPVWLAGYSTGAALASPGVVPVAELVGGGAAYVVLFSVFGWMYDRQLRDAIVRGL</sequence>
<comment type="caution">
    <text evidence="2">The sequence shown here is derived from an EMBL/GenBank/DDBJ whole genome shotgun (WGS) entry which is preliminary data.</text>
</comment>
<gene>
    <name evidence="2" type="ORF">GFD22_02720</name>
</gene>
<keyword evidence="1" id="KW-0812">Transmembrane</keyword>
<dbReference type="Proteomes" id="UP000469763">
    <property type="component" value="Unassembled WGS sequence"/>
</dbReference>
<keyword evidence="3" id="KW-1185">Reference proteome</keyword>
<dbReference type="RefSeq" id="WP_152350467.1">
    <property type="nucleotide sequence ID" value="NZ_WBSN01000009.1"/>
</dbReference>
<organism evidence="2 3">
    <name type="scientific">Bifidobacterium avesanii</name>
    <dbReference type="NCBI Taxonomy" id="1798157"/>
    <lineage>
        <taxon>Bacteria</taxon>
        <taxon>Bacillati</taxon>
        <taxon>Actinomycetota</taxon>
        <taxon>Actinomycetes</taxon>
        <taxon>Bifidobacteriales</taxon>
        <taxon>Bifidobacteriaceae</taxon>
        <taxon>Bifidobacterium</taxon>
    </lineage>
</organism>
<name>A0A7K3TGV4_9BIFI</name>
<keyword evidence="1" id="KW-0472">Membrane</keyword>
<feature type="transmembrane region" description="Helical" evidence="1">
    <location>
        <begin position="136"/>
        <end position="154"/>
    </location>
</feature>
<keyword evidence="1" id="KW-1133">Transmembrane helix</keyword>
<evidence type="ECO:0000313" key="2">
    <source>
        <dbReference type="EMBL" id="NEG77904.1"/>
    </source>
</evidence>
<protein>
    <submittedName>
        <fullName evidence="2">Uncharacterized protein</fullName>
    </submittedName>
</protein>
<feature type="transmembrane region" description="Helical" evidence="1">
    <location>
        <begin position="276"/>
        <end position="299"/>
    </location>
</feature>
<feature type="transmembrane region" description="Helical" evidence="1">
    <location>
        <begin position="213"/>
        <end position="237"/>
    </location>
</feature>
<feature type="transmembrane region" description="Helical" evidence="1">
    <location>
        <begin position="38"/>
        <end position="57"/>
    </location>
</feature>
<evidence type="ECO:0000256" key="1">
    <source>
        <dbReference type="SAM" id="Phobius"/>
    </source>
</evidence>